<dbReference type="EMBL" id="JACMRX010000004">
    <property type="protein sequence ID" value="KAF7990609.1"/>
    <property type="molecule type" value="Genomic_DNA"/>
</dbReference>
<organism evidence="2 3">
    <name type="scientific">Aphidius gifuensis</name>
    <name type="common">Parasitoid wasp</name>
    <dbReference type="NCBI Taxonomy" id="684658"/>
    <lineage>
        <taxon>Eukaryota</taxon>
        <taxon>Metazoa</taxon>
        <taxon>Ecdysozoa</taxon>
        <taxon>Arthropoda</taxon>
        <taxon>Hexapoda</taxon>
        <taxon>Insecta</taxon>
        <taxon>Pterygota</taxon>
        <taxon>Neoptera</taxon>
        <taxon>Endopterygota</taxon>
        <taxon>Hymenoptera</taxon>
        <taxon>Apocrita</taxon>
        <taxon>Ichneumonoidea</taxon>
        <taxon>Braconidae</taxon>
        <taxon>Aphidiinae</taxon>
        <taxon>Aphidius</taxon>
    </lineage>
</organism>
<feature type="compositionally biased region" description="Basic residues" evidence="1">
    <location>
        <begin position="90"/>
        <end position="156"/>
    </location>
</feature>
<comment type="caution">
    <text evidence="2">The sequence shown here is derived from an EMBL/GenBank/DDBJ whole genome shotgun (WGS) entry which is preliminary data.</text>
</comment>
<gene>
    <name evidence="2" type="ORF">HCN44_000414</name>
</gene>
<keyword evidence="3" id="KW-1185">Reference proteome</keyword>
<protein>
    <submittedName>
        <fullName evidence="2">Uncharacterized protein</fullName>
    </submittedName>
</protein>
<dbReference type="AlphaFoldDB" id="A0A834XSS6"/>
<feature type="compositionally biased region" description="Low complexity" evidence="1">
    <location>
        <begin position="157"/>
        <end position="172"/>
    </location>
</feature>
<name>A0A834XSS6_APHGI</name>
<accession>A0A834XSS6</accession>
<sequence length="172" mass="20070">MSEQQESGKILRLKGIENWAIWKFQMRISFLASKALGIVEGENPKPHMPEEIEDETLAARQANIIQFRNTLREWEDQEGKAQKLINNKRPSTRSSRRPSSTRRPRSSTRTPRRSRSSSRRPRLPTRTPRRSRSSSRRPRLPTRTPRRSRSSTRRPRSSTNSSRRPSLSGRPC</sequence>
<evidence type="ECO:0000256" key="1">
    <source>
        <dbReference type="SAM" id="MobiDB-lite"/>
    </source>
</evidence>
<reference evidence="2 3" key="1">
    <citation type="submission" date="2020-08" db="EMBL/GenBank/DDBJ databases">
        <title>Aphidius gifuensis genome sequencing and assembly.</title>
        <authorList>
            <person name="Du Z."/>
        </authorList>
    </citation>
    <scope>NUCLEOTIDE SEQUENCE [LARGE SCALE GENOMIC DNA]</scope>
    <source>
        <strain evidence="2">YNYX2018</strain>
        <tissue evidence="2">Adults</tissue>
    </source>
</reference>
<dbReference type="Proteomes" id="UP000639338">
    <property type="component" value="Unassembled WGS sequence"/>
</dbReference>
<proteinExistence type="predicted"/>
<evidence type="ECO:0000313" key="2">
    <source>
        <dbReference type="EMBL" id="KAF7990609.1"/>
    </source>
</evidence>
<feature type="region of interest" description="Disordered" evidence="1">
    <location>
        <begin position="75"/>
        <end position="172"/>
    </location>
</feature>
<evidence type="ECO:0000313" key="3">
    <source>
        <dbReference type="Proteomes" id="UP000639338"/>
    </source>
</evidence>